<reference evidence="5 6" key="1">
    <citation type="submission" date="2015-01" db="EMBL/GenBank/DDBJ databases">
        <title>Genome Assembly of Bacillus badius MTCC 1458.</title>
        <authorList>
            <person name="Verma A."/>
            <person name="Khatri I."/>
            <person name="Mual P."/>
            <person name="Subramanian S."/>
            <person name="Krishnamurthi S."/>
        </authorList>
    </citation>
    <scope>NUCLEOTIDE SEQUENCE [LARGE SCALE GENOMIC DNA]</scope>
    <source>
        <strain evidence="5 6">MTCC 1458</strain>
    </source>
</reference>
<keyword evidence="1" id="KW-0813">Transport</keyword>
<dbReference type="SMART" id="SM00382">
    <property type="entry name" value="AAA"/>
    <property type="match status" value="1"/>
</dbReference>
<dbReference type="PANTHER" id="PTHR42939">
    <property type="entry name" value="ABC TRANSPORTER ATP-BINDING PROTEIN ALBC-RELATED"/>
    <property type="match status" value="1"/>
</dbReference>
<dbReference type="InterPro" id="IPR027417">
    <property type="entry name" value="P-loop_NTPase"/>
</dbReference>
<sequence>MIVFEQVSKSFQKRNVIYPLSFQVAKGECLALCGSNGAGKSTVIKMMTGIYTPDSGTIRLNGVDANGRSAAFRSQFSYMPDDLSFPLALTGRESLTYFAELQNVGDSKVRELLELVGLTEHADRKVSTYSKGMHQRLSFAQSLLADAPILILDEPTNGLDPYWVHQVKEIILEKKKEGCTILFTTHILMVVEELADTLAFLQDGRLFVHERIEKLLEGHSSLDEALFKEYSK</sequence>
<proteinExistence type="predicted"/>
<dbReference type="CDD" id="cd03230">
    <property type="entry name" value="ABC_DR_subfamily_A"/>
    <property type="match status" value="1"/>
</dbReference>
<evidence type="ECO:0000256" key="1">
    <source>
        <dbReference type="ARBA" id="ARBA00022448"/>
    </source>
</evidence>
<comment type="caution">
    <text evidence="5">The sequence shown here is derived from an EMBL/GenBank/DDBJ whole genome shotgun (WGS) entry which is preliminary data.</text>
</comment>
<dbReference type="PROSITE" id="PS50893">
    <property type="entry name" value="ABC_TRANSPORTER_2"/>
    <property type="match status" value="1"/>
</dbReference>
<name>A0ABR5AWK7_BACBA</name>
<gene>
    <name evidence="5" type="ORF">SD77_3556</name>
</gene>
<dbReference type="PANTHER" id="PTHR42939:SF1">
    <property type="entry name" value="ABC TRANSPORTER ATP-BINDING PROTEIN ALBC-RELATED"/>
    <property type="match status" value="1"/>
</dbReference>
<dbReference type="Proteomes" id="UP000031982">
    <property type="component" value="Unassembled WGS sequence"/>
</dbReference>
<keyword evidence="6" id="KW-1185">Reference proteome</keyword>
<dbReference type="InterPro" id="IPR003593">
    <property type="entry name" value="AAA+_ATPase"/>
</dbReference>
<dbReference type="SUPFAM" id="SSF52540">
    <property type="entry name" value="P-loop containing nucleoside triphosphate hydrolases"/>
    <property type="match status" value="1"/>
</dbReference>
<dbReference type="RefSeq" id="WP_041113539.1">
    <property type="nucleotide sequence ID" value="NZ_JARTHD010000075.1"/>
</dbReference>
<organism evidence="5 6">
    <name type="scientific">Bacillus badius</name>
    <dbReference type="NCBI Taxonomy" id="1455"/>
    <lineage>
        <taxon>Bacteria</taxon>
        <taxon>Bacillati</taxon>
        <taxon>Bacillota</taxon>
        <taxon>Bacilli</taxon>
        <taxon>Bacillales</taxon>
        <taxon>Bacillaceae</taxon>
        <taxon>Pseudobacillus</taxon>
    </lineage>
</organism>
<evidence type="ECO:0000256" key="3">
    <source>
        <dbReference type="ARBA" id="ARBA00022840"/>
    </source>
</evidence>
<evidence type="ECO:0000313" key="5">
    <source>
        <dbReference type="EMBL" id="KIL79136.1"/>
    </source>
</evidence>
<dbReference type="EMBL" id="JXLP01000004">
    <property type="protein sequence ID" value="KIL79136.1"/>
    <property type="molecule type" value="Genomic_DNA"/>
</dbReference>
<keyword evidence="2" id="KW-0547">Nucleotide-binding</keyword>
<dbReference type="Gene3D" id="3.40.50.300">
    <property type="entry name" value="P-loop containing nucleotide triphosphate hydrolases"/>
    <property type="match status" value="1"/>
</dbReference>
<feature type="domain" description="ABC transporter" evidence="4">
    <location>
        <begin position="2"/>
        <end position="228"/>
    </location>
</feature>
<dbReference type="InterPro" id="IPR003439">
    <property type="entry name" value="ABC_transporter-like_ATP-bd"/>
</dbReference>
<evidence type="ECO:0000259" key="4">
    <source>
        <dbReference type="PROSITE" id="PS50893"/>
    </source>
</evidence>
<dbReference type="InterPro" id="IPR051782">
    <property type="entry name" value="ABC_Transporter_VariousFunc"/>
</dbReference>
<dbReference type="Pfam" id="PF00005">
    <property type="entry name" value="ABC_tran"/>
    <property type="match status" value="1"/>
</dbReference>
<evidence type="ECO:0000256" key="2">
    <source>
        <dbReference type="ARBA" id="ARBA00022741"/>
    </source>
</evidence>
<protein>
    <submittedName>
        <fullName evidence="5">Nitrous oxide reductase maturation protein NosF (ATPase)</fullName>
    </submittedName>
</protein>
<accession>A0ABR5AWK7</accession>
<evidence type="ECO:0000313" key="6">
    <source>
        <dbReference type="Proteomes" id="UP000031982"/>
    </source>
</evidence>
<keyword evidence="3" id="KW-0067">ATP-binding</keyword>